<dbReference type="SUPFAM" id="SSF82185">
    <property type="entry name" value="Histone H3 K4-specific methyltransferase SET7/9 N-terminal domain"/>
    <property type="match status" value="1"/>
</dbReference>
<dbReference type="Proteomes" id="UP000481153">
    <property type="component" value="Unassembled WGS sequence"/>
</dbReference>
<feature type="region of interest" description="Disordered" evidence="2">
    <location>
        <begin position="1"/>
        <end position="23"/>
    </location>
</feature>
<evidence type="ECO:0000256" key="1">
    <source>
        <dbReference type="ARBA" id="ARBA00022737"/>
    </source>
</evidence>
<dbReference type="InterPro" id="IPR003409">
    <property type="entry name" value="MORN"/>
</dbReference>
<name>A0A6G0XKF0_9STRA</name>
<comment type="caution">
    <text evidence="3">The sequence shown here is derived from an EMBL/GenBank/DDBJ whole genome shotgun (WGS) entry which is preliminary data.</text>
</comment>
<evidence type="ECO:0008006" key="5">
    <source>
        <dbReference type="Google" id="ProtNLM"/>
    </source>
</evidence>
<dbReference type="VEuPathDB" id="FungiDB:AeMF1_009235"/>
<evidence type="ECO:0000256" key="2">
    <source>
        <dbReference type="SAM" id="MobiDB-lite"/>
    </source>
</evidence>
<dbReference type="EMBL" id="VJMJ01000048">
    <property type="protein sequence ID" value="KAF0740662.1"/>
    <property type="molecule type" value="Genomic_DNA"/>
</dbReference>
<evidence type="ECO:0000313" key="4">
    <source>
        <dbReference type="Proteomes" id="UP000481153"/>
    </source>
</evidence>
<dbReference type="AlphaFoldDB" id="A0A6G0XKF0"/>
<dbReference type="Gene3D" id="2.20.110.10">
    <property type="entry name" value="Histone H3 K4-specific methyltransferase SET7/9 N-terminal domain"/>
    <property type="match status" value="1"/>
</dbReference>
<proteinExistence type="predicted"/>
<accession>A0A6G0XKF0</accession>
<sequence>MPKAASADAPEENTQELPPEVQGSGVFHFVDGSQYDGDYQSFNQVIMRHGKGTLINGPEKYTGEWSQDQMQGKGIYSFASGASFEGEFQNNMFSGHGEYRWSDGAMYSGEWVNSK</sequence>
<gene>
    <name evidence="3" type="ORF">Ae201684_004035</name>
</gene>
<dbReference type="PANTHER" id="PTHR46917:SF1">
    <property type="entry name" value="MORN REPEAT-CONTAINING PROTEIN 2"/>
    <property type="match status" value="1"/>
</dbReference>
<evidence type="ECO:0000313" key="3">
    <source>
        <dbReference type="EMBL" id="KAF0740662.1"/>
    </source>
</evidence>
<protein>
    <recommendedName>
        <fullName evidence="5">MORN repeat-containing protein 5</fullName>
    </recommendedName>
</protein>
<dbReference type="InterPro" id="IPR052849">
    <property type="entry name" value="MORN_repeat_protein"/>
</dbReference>
<dbReference type="SMART" id="SM00698">
    <property type="entry name" value="MORN"/>
    <property type="match status" value="3"/>
</dbReference>
<organism evidence="3 4">
    <name type="scientific">Aphanomyces euteiches</name>
    <dbReference type="NCBI Taxonomy" id="100861"/>
    <lineage>
        <taxon>Eukaryota</taxon>
        <taxon>Sar</taxon>
        <taxon>Stramenopiles</taxon>
        <taxon>Oomycota</taxon>
        <taxon>Saprolegniomycetes</taxon>
        <taxon>Saprolegniales</taxon>
        <taxon>Verrucalvaceae</taxon>
        <taxon>Aphanomyces</taxon>
    </lineage>
</organism>
<reference evidence="3 4" key="1">
    <citation type="submission" date="2019-07" db="EMBL/GenBank/DDBJ databases">
        <title>Genomics analysis of Aphanomyces spp. identifies a new class of oomycete effector associated with host adaptation.</title>
        <authorList>
            <person name="Gaulin E."/>
        </authorList>
    </citation>
    <scope>NUCLEOTIDE SEQUENCE [LARGE SCALE GENOMIC DNA]</scope>
    <source>
        <strain evidence="3 4">ATCC 201684</strain>
    </source>
</reference>
<dbReference type="Pfam" id="PF02493">
    <property type="entry name" value="MORN"/>
    <property type="match status" value="5"/>
</dbReference>
<keyword evidence="4" id="KW-1185">Reference proteome</keyword>
<keyword evidence="1" id="KW-0677">Repeat</keyword>
<dbReference type="PANTHER" id="PTHR46917">
    <property type="entry name" value="MORN REPEAT-CONTAINING PROTEIN 2"/>
    <property type="match status" value="1"/>
</dbReference>